<evidence type="ECO:0000313" key="2">
    <source>
        <dbReference type="EMBL" id="GAA0554353.1"/>
    </source>
</evidence>
<reference evidence="2" key="1">
    <citation type="journal article" date="2014" name="Int. J. Syst. Evol. Microbiol.">
        <title>Complete genome sequence of Corynebacterium casei LMG S-19264T (=DSM 44701T), isolated from a smear-ripened cheese.</title>
        <authorList>
            <consortium name="US DOE Joint Genome Institute (JGI-PGF)"/>
            <person name="Walter F."/>
            <person name="Albersmeier A."/>
            <person name="Kalinowski J."/>
            <person name="Ruckert C."/>
        </authorList>
    </citation>
    <scope>NUCLEOTIDE SEQUENCE</scope>
    <source>
        <strain evidence="2">JCM 14265</strain>
    </source>
</reference>
<feature type="compositionally biased region" description="Basic and acidic residues" evidence="1">
    <location>
        <begin position="305"/>
        <end position="319"/>
    </location>
</feature>
<dbReference type="AlphaFoldDB" id="A0AAV3SWL5"/>
<protein>
    <submittedName>
        <fullName evidence="2">Uncharacterized protein</fullName>
    </submittedName>
</protein>
<dbReference type="Proteomes" id="UP001501425">
    <property type="component" value="Unassembled WGS sequence"/>
</dbReference>
<feature type="region of interest" description="Disordered" evidence="1">
    <location>
        <begin position="52"/>
        <end position="73"/>
    </location>
</feature>
<proteinExistence type="predicted"/>
<feature type="region of interest" description="Disordered" evidence="1">
    <location>
        <begin position="200"/>
        <end position="356"/>
    </location>
</feature>
<comment type="caution">
    <text evidence="2">The sequence shown here is derived from an EMBL/GenBank/DDBJ whole genome shotgun (WGS) entry which is preliminary data.</text>
</comment>
<accession>A0AAV3SWL5</accession>
<feature type="region of interest" description="Disordered" evidence="1">
    <location>
        <begin position="137"/>
        <end position="160"/>
    </location>
</feature>
<organism evidence="2 3">
    <name type="scientific">Halorubrum ejinorense</name>
    <dbReference type="NCBI Taxonomy" id="425309"/>
    <lineage>
        <taxon>Archaea</taxon>
        <taxon>Methanobacteriati</taxon>
        <taxon>Methanobacteriota</taxon>
        <taxon>Stenosarchaea group</taxon>
        <taxon>Halobacteria</taxon>
        <taxon>Halobacteriales</taxon>
        <taxon>Haloferacaceae</taxon>
        <taxon>Halorubrum</taxon>
    </lineage>
</organism>
<name>A0AAV3SWL5_9EURY</name>
<gene>
    <name evidence="2" type="ORF">GCM10008994_31730</name>
</gene>
<sequence>MIRLNGVSGIYGRDTYALVMNRWTATLVVALVAGAVVAGAVGAAPVGTVVAQDAPNESDGGNETDAANGTTDISPGEQLIGVVGVQGAEVEGEVESRAFDVALRRADNETERARVVAERLNRTEERLAELRERQRELRERRDAGELSKGEYAARTATTTAQVESVARGLNQSADAAAELPEAARGERGIDDERLSELRERADELRGPEVAAIARGVAGNGVGGPMAPDRRGPPGNDSDRGPPDGDAERGPPENGTERGPPENDTERGSADGAPNATDGETPGAPDGDAPGSGGNASDEAAGDGSGTDRADGSGADDRSGGEGGPSENGSAGPTDPGESSDAPSGNAGSGSMSGPVDVAEAVVRFVTGRYA</sequence>
<evidence type="ECO:0000313" key="3">
    <source>
        <dbReference type="Proteomes" id="UP001501425"/>
    </source>
</evidence>
<evidence type="ECO:0000256" key="1">
    <source>
        <dbReference type="SAM" id="MobiDB-lite"/>
    </source>
</evidence>
<feature type="compositionally biased region" description="Basic and acidic residues" evidence="1">
    <location>
        <begin position="227"/>
        <end position="268"/>
    </location>
</feature>
<feature type="compositionally biased region" description="Basic and acidic residues" evidence="1">
    <location>
        <begin position="137"/>
        <end position="148"/>
    </location>
</feature>
<feature type="compositionally biased region" description="Polar residues" evidence="1">
    <location>
        <begin position="59"/>
        <end position="73"/>
    </location>
</feature>
<reference evidence="2" key="2">
    <citation type="submission" date="2023-12" db="EMBL/GenBank/DDBJ databases">
        <authorList>
            <person name="Sun Q."/>
            <person name="Inoue M."/>
        </authorList>
    </citation>
    <scope>NUCLEOTIDE SEQUENCE</scope>
    <source>
        <strain evidence="2">JCM 14265</strain>
    </source>
</reference>
<dbReference type="EMBL" id="BAAADQ010000016">
    <property type="protein sequence ID" value="GAA0554353.1"/>
    <property type="molecule type" value="Genomic_DNA"/>
</dbReference>